<name>A0A3M7S968_BRAPC</name>
<reference evidence="1 2" key="1">
    <citation type="journal article" date="2018" name="Sci. Rep.">
        <title>Genomic signatures of local adaptation to the degree of environmental predictability in rotifers.</title>
        <authorList>
            <person name="Franch-Gras L."/>
            <person name="Hahn C."/>
            <person name="Garcia-Roger E.M."/>
            <person name="Carmona M.J."/>
            <person name="Serra M."/>
            <person name="Gomez A."/>
        </authorList>
    </citation>
    <scope>NUCLEOTIDE SEQUENCE [LARGE SCALE GENOMIC DNA]</scope>
    <source>
        <strain evidence="1">HYR1</strain>
    </source>
</reference>
<dbReference type="AlphaFoldDB" id="A0A3M7S968"/>
<dbReference type="EMBL" id="REGN01001830">
    <property type="protein sequence ID" value="RNA32197.1"/>
    <property type="molecule type" value="Genomic_DNA"/>
</dbReference>
<keyword evidence="2" id="KW-1185">Reference proteome</keyword>
<comment type="caution">
    <text evidence="1">The sequence shown here is derived from an EMBL/GenBank/DDBJ whole genome shotgun (WGS) entry which is preliminary data.</text>
</comment>
<evidence type="ECO:0000313" key="1">
    <source>
        <dbReference type="EMBL" id="RNA32197.1"/>
    </source>
</evidence>
<organism evidence="1 2">
    <name type="scientific">Brachionus plicatilis</name>
    <name type="common">Marine rotifer</name>
    <name type="synonym">Brachionus muelleri</name>
    <dbReference type="NCBI Taxonomy" id="10195"/>
    <lineage>
        <taxon>Eukaryota</taxon>
        <taxon>Metazoa</taxon>
        <taxon>Spiralia</taxon>
        <taxon>Gnathifera</taxon>
        <taxon>Rotifera</taxon>
        <taxon>Eurotatoria</taxon>
        <taxon>Monogononta</taxon>
        <taxon>Pseudotrocha</taxon>
        <taxon>Ploima</taxon>
        <taxon>Brachionidae</taxon>
        <taxon>Brachionus</taxon>
    </lineage>
</organism>
<evidence type="ECO:0000313" key="2">
    <source>
        <dbReference type="Proteomes" id="UP000276133"/>
    </source>
</evidence>
<proteinExistence type="predicted"/>
<accession>A0A3M7S968</accession>
<sequence>MQERKKDFELNLGLLNNYDNKLIFPATNVSQTKKICRIGELIQITKWLMLTLKNSMSLLLNSFCSIKSRNLSIRKKRAFFLTTTTSLIVCVNSFFCSKSPLRLRTISVTDSEIVSRLLTPATISVLVDTDCTTTFSVFVLELVNTFCGLRGTMLASVKLVTGAALDTIGDVLVDTWDKLFSEFKLSLVSFFTHLNPIGVNCLRTGFSAGSSLFASGLSTVMLRKHFLLLTGVLIDRVLVWLVGVSDRLKFGLAKVLLVVEVLDSLPSSVAGLRSFSFFCCFNWIQAVKSLRNGSSCFSLGCRKGGLLASSSVSSLILIGENLISGLGSGLGDLDEASVISGPDSFFGSARGEISSVLVKMIKKEFRVNDTNYDESIQFGQYSDFVYLLFTGLDSRLVQRVLAPALLEKKIFLKDRVPFNQLKLVIENSKKYSIRQKK</sequence>
<dbReference type="Proteomes" id="UP000276133">
    <property type="component" value="Unassembled WGS sequence"/>
</dbReference>
<protein>
    <submittedName>
        <fullName evidence="1">Uncharacterized protein</fullName>
    </submittedName>
</protein>
<gene>
    <name evidence="1" type="ORF">BpHYR1_054133</name>
</gene>